<organism evidence="1 2">
    <name type="scientific">Olea europaea subsp. europaea</name>
    <dbReference type="NCBI Taxonomy" id="158383"/>
    <lineage>
        <taxon>Eukaryota</taxon>
        <taxon>Viridiplantae</taxon>
        <taxon>Streptophyta</taxon>
        <taxon>Embryophyta</taxon>
        <taxon>Tracheophyta</taxon>
        <taxon>Spermatophyta</taxon>
        <taxon>Magnoliopsida</taxon>
        <taxon>eudicotyledons</taxon>
        <taxon>Gunneridae</taxon>
        <taxon>Pentapetalae</taxon>
        <taxon>asterids</taxon>
        <taxon>lamiids</taxon>
        <taxon>Lamiales</taxon>
        <taxon>Oleaceae</taxon>
        <taxon>Oleeae</taxon>
        <taxon>Olea</taxon>
    </lineage>
</organism>
<evidence type="ECO:0000313" key="1">
    <source>
        <dbReference type="EMBL" id="CAA3013780.1"/>
    </source>
</evidence>
<dbReference type="Proteomes" id="UP000594638">
    <property type="component" value="Unassembled WGS sequence"/>
</dbReference>
<gene>
    <name evidence="1" type="ORF">OLEA9_A026206</name>
</gene>
<sequence length="69" mass="7290">MMRFQVYVLSADGRFEDFFGEGCVWAVGGAVVDVHYGSGAVDMGAVGGAVVDVRCDGGVVGAMEELWVW</sequence>
<comment type="caution">
    <text evidence="1">The sequence shown here is derived from an EMBL/GenBank/DDBJ whole genome shotgun (WGS) entry which is preliminary data.</text>
</comment>
<reference evidence="1 2" key="1">
    <citation type="submission" date="2019-12" db="EMBL/GenBank/DDBJ databases">
        <authorList>
            <person name="Alioto T."/>
            <person name="Alioto T."/>
            <person name="Gomez Garrido J."/>
        </authorList>
    </citation>
    <scope>NUCLEOTIDE SEQUENCE [LARGE SCALE GENOMIC DNA]</scope>
</reference>
<keyword evidence="2" id="KW-1185">Reference proteome</keyword>
<accession>A0A8S0U8H7</accession>
<protein>
    <submittedName>
        <fullName evidence="1">Uncharacterized protein</fullName>
    </submittedName>
</protein>
<name>A0A8S0U8H7_OLEEU</name>
<proteinExistence type="predicted"/>
<dbReference type="EMBL" id="CACTIH010007453">
    <property type="protein sequence ID" value="CAA3013780.1"/>
    <property type="molecule type" value="Genomic_DNA"/>
</dbReference>
<dbReference type="Gramene" id="OE9A026206T1">
    <property type="protein sequence ID" value="OE9A026206C1"/>
    <property type="gene ID" value="OE9A026206"/>
</dbReference>
<evidence type="ECO:0000313" key="2">
    <source>
        <dbReference type="Proteomes" id="UP000594638"/>
    </source>
</evidence>
<dbReference type="AlphaFoldDB" id="A0A8S0U8H7"/>